<sequence>MRQNEKSINAAIRDELMELIGTIVNGDRKQFHIYTIHRLISLGLLNDFHFHYLECNRPDWIKLQIITPKDRIVNVSIDINSQYGKIEDEESIEVLKELHEENKIKHPFYRHIFKMGH</sequence>
<reference evidence="2" key="1">
    <citation type="submission" date="2014-09" db="EMBL/GenBank/DDBJ databases">
        <authorList>
            <person name="Sauder A.B."/>
            <person name="McKenzie Q.R."/>
            <person name="Temple L.M."/>
            <person name="Alexis B.K."/>
            <person name="Al-Atrache Z."/>
            <person name="Lewis L.O."/>
            <person name="Loesser-Casey K.E."/>
            <person name="Mitchell K.J."/>
        </authorList>
    </citation>
    <scope>NUCLEOTIDE SEQUENCE [LARGE SCALE GENOMIC DNA]</scope>
</reference>
<accession>A0A024AZ97</accession>
<keyword evidence="2" id="KW-1185">Reference proteome</keyword>
<dbReference type="RefSeq" id="YP_009036971.1">
    <property type="nucleotide sequence ID" value="NC_024216.1"/>
</dbReference>
<dbReference type="EMBL" id="KJ489397">
    <property type="protein sequence ID" value="AHZ09505.1"/>
    <property type="molecule type" value="Genomic_DNA"/>
</dbReference>
<dbReference type="Proteomes" id="UP000026902">
    <property type="component" value="Segment"/>
</dbReference>
<protein>
    <submittedName>
        <fullName evidence="1">Uncharacterized protein</fullName>
    </submittedName>
</protein>
<evidence type="ECO:0000313" key="2">
    <source>
        <dbReference type="Proteomes" id="UP000026902"/>
    </source>
</evidence>
<evidence type="ECO:0000313" key="1">
    <source>
        <dbReference type="EMBL" id="AHZ09505.1"/>
    </source>
</evidence>
<name>A0A024AZ97_9CAUD</name>
<proteinExistence type="predicted"/>
<dbReference type="GeneID" id="19526371"/>
<organism evidence="1 2">
    <name type="scientific">Bacillus phage CAM003</name>
    <dbReference type="NCBI Taxonomy" id="1486657"/>
    <lineage>
        <taxon>Viruses</taxon>
        <taxon>Duplodnaviria</taxon>
        <taxon>Heunggongvirae</taxon>
        <taxon>Uroviricota</taxon>
        <taxon>Caudoviricetes</taxon>
        <taxon>Herelleviridae</taxon>
        <taxon>Bastillevirinae</taxon>
        <taxon>Bastillevirus</taxon>
        <taxon>Bastillevirus CAM003</taxon>
    </lineage>
</organism>
<dbReference type="KEGG" id="vg:19526371"/>